<gene>
    <name evidence="4" type="ORF">GCM10010923_12750</name>
</gene>
<dbReference type="Gene3D" id="3.40.50.720">
    <property type="entry name" value="NAD(P)-binding Rossmann-like Domain"/>
    <property type="match status" value="1"/>
</dbReference>
<dbReference type="InterPro" id="IPR050425">
    <property type="entry name" value="NAD(P)_dehydrat-like"/>
</dbReference>
<accession>A0ABQ1FBS0</accession>
<evidence type="ECO:0000256" key="1">
    <source>
        <dbReference type="ARBA" id="ARBA00023002"/>
    </source>
</evidence>
<sequence length="351" mass="38438">MLDGGAHGGPDMPKTILVTGGTGYIAGEIIDQLLEAGHVVHTTVRDRRKSEDGLRDRFDVGAAKFKIFQADLMDDAGWAEANADCDAVAHVASPISTRTPRHEDEMIVPAREGTIRALRFAKQAGVRRFVQTSSVAAIAYGRDEKSYRVDESAWTDITHPDVTPYAKSKTIAERAARDWMFANGGTMEFVSVNPALVLGPIETPDFSPSVVAMKQVLDGSMPMAPDLGFGVVDLRDCADLHVRCLMEPGLANERFIASGRFMKLIEIADVLRARLPAEHTKKVPKRVMPNWMVKAIALVNPGLRSIMNELGKTRDLDTSHARDELGWETRPVEETIVDCAQSLISHGVVKL</sequence>
<dbReference type="PANTHER" id="PTHR10366">
    <property type="entry name" value="NAD DEPENDENT EPIMERASE/DEHYDRATASE"/>
    <property type="match status" value="1"/>
</dbReference>
<reference evidence="5" key="1">
    <citation type="journal article" date="2019" name="Int. J. Syst. Evol. Microbiol.">
        <title>The Global Catalogue of Microorganisms (GCM) 10K type strain sequencing project: providing services to taxonomists for standard genome sequencing and annotation.</title>
        <authorList>
            <consortium name="The Broad Institute Genomics Platform"/>
            <consortium name="The Broad Institute Genome Sequencing Center for Infectious Disease"/>
            <person name="Wu L."/>
            <person name="Ma J."/>
        </authorList>
    </citation>
    <scope>NUCLEOTIDE SEQUENCE [LARGE SCALE GENOMIC DNA]</scope>
    <source>
        <strain evidence="5">CGMCC 1.15297</strain>
    </source>
</reference>
<dbReference type="SUPFAM" id="SSF51735">
    <property type="entry name" value="NAD(P)-binding Rossmann-fold domains"/>
    <property type="match status" value="1"/>
</dbReference>
<dbReference type="EMBL" id="BMID01000001">
    <property type="protein sequence ID" value="GGA04740.1"/>
    <property type="molecule type" value="Genomic_DNA"/>
</dbReference>
<organism evidence="4 5">
    <name type="scientific">Blastomonas marina</name>
    <dbReference type="NCBI Taxonomy" id="1867408"/>
    <lineage>
        <taxon>Bacteria</taxon>
        <taxon>Pseudomonadati</taxon>
        <taxon>Pseudomonadota</taxon>
        <taxon>Alphaproteobacteria</taxon>
        <taxon>Sphingomonadales</taxon>
        <taxon>Sphingomonadaceae</taxon>
        <taxon>Blastomonas</taxon>
    </lineage>
</organism>
<comment type="similarity">
    <text evidence="2">Belongs to the NAD(P)-dependent epimerase/dehydratase family. Dihydroflavonol-4-reductase subfamily.</text>
</comment>
<proteinExistence type="inferred from homology"/>
<evidence type="ECO:0000313" key="4">
    <source>
        <dbReference type="EMBL" id="GGA04740.1"/>
    </source>
</evidence>
<protein>
    <submittedName>
        <fullName evidence="4">Dihydroflavonol-4-reductase</fullName>
    </submittedName>
</protein>
<feature type="domain" description="NAD-dependent epimerase/dehydratase" evidence="3">
    <location>
        <begin position="16"/>
        <end position="211"/>
    </location>
</feature>
<dbReference type="PANTHER" id="PTHR10366:SF564">
    <property type="entry name" value="STEROL-4-ALPHA-CARBOXYLATE 3-DEHYDROGENASE, DECARBOXYLATING"/>
    <property type="match status" value="1"/>
</dbReference>
<dbReference type="InterPro" id="IPR036291">
    <property type="entry name" value="NAD(P)-bd_dom_sf"/>
</dbReference>
<dbReference type="Proteomes" id="UP000603317">
    <property type="component" value="Unassembled WGS sequence"/>
</dbReference>
<evidence type="ECO:0000259" key="3">
    <source>
        <dbReference type="Pfam" id="PF01370"/>
    </source>
</evidence>
<evidence type="ECO:0000313" key="5">
    <source>
        <dbReference type="Proteomes" id="UP000603317"/>
    </source>
</evidence>
<name>A0ABQ1FBS0_9SPHN</name>
<comment type="caution">
    <text evidence="4">The sequence shown here is derived from an EMBL/GenBank/DDBJ whole genome shotgun (WGS) entry which is preliminary data.</text>
</comment>
<keyword evidence="5" id="KW-1185">Reference proteome</keyword>
<dbReference type="Pfam" id="PF01370">
    <property type="entry name" value="Epimerase"/>
    <property type="match status" value="1"/>
</dbReference>
<dbReference type="InterPro" id="IPR001509">
    <property type="entry name" value="Epimerase_deHydtase"/>
</dbReference>
<keyword evidence="1" id="KW-0560">Oxidoreductase</keyword>
<evidence type="ECO:0000256" key="2">
    <source>
        <dbReference type="ARBA" id="ARBA00023445"/>
    </source>
</evidence>